<gene>
    <name evidence="2" type="ORF">D6D21_07043</name>
</gene>
<dbReference type="SUPFAM" id="SSF54695">
    <property type="entry name" value="POZ domain"/>
    <property type="match status" value="1"/>
</dbReference>
<evidence type="ECO:0000259" key="1">
    <source>
        <dbReference type="PROSITE" id="PS50097"/>
    </source>
</evidence>
<feature type="domain" description="BTB" evidence="1">
    <location>
        <begin position="28"/>
        <end position="97"/>
    </location>
</feature>
<accession>A0AB74ISR4</accession>
<dbReference type="EMBL" id="QZAM01000153">
    <property type="protein sequence ID" value="THW40005.1"/>
    <property type="molecule type" value="Genomic_DNA"/>
</dbReference>
<proteinExistence type="predicted"/>
<dbReference type="PANTHER" id="PTHR47843">
    <property type="entry name" value="BTB DOMAIN-CONTAINING PROTEIN-RELATED"/>
    <property type="match status" value="1"/>
</dbReference>
<dbReference type="PROSITE" id="PS50097">
    <property type="entry name" value="BTB"/>
    <property type="match status" value="1"/>
</dbReference>
<evidence type="ECO:0000313" key="3">
    <source>
        <dbReference type="Proteomes" id="UP000309076"/>
    </source>
</evidence>
<dbReference type="CDD" id="cd18186">
    <property type="entry name" value="BTB_POZ_ZBTB_KLHL-like"/>
    <property type="match status" value="1"/>
</dbReference>
<dbReference type="PANTHER" id="PTHR47843:SF2">
    <property type="entry name" value="BTB DOMAIN-CONTAINING PROTEIN"/>
    <property type="match status" value="1"/>
</dbReference>
<protein>
    <recommendedName>
        <fullName evidence="1">BTB domain-containing protein</fullName>
    </recommendedName>
</protein>
<sequence length="257" mass="28893">MNGTNPSTDWSSHTWSSEAVSAAIVKSSDTIKLIPNDGGSDIAIHRELLCFYSPYYTAALKGNFSEAQKDCLSVGVNKELLDAFVAWIYTGEIESTTRLQTPEELHICLYVFADQVDVLSLRRQVIDYMTINEAGLPYYRVVLHALTNLPETSPLRQFLLAAYIAHWHPNIDENDSYLEMREEDPSRALPDFLYQVMKGVGFRKKVDAPGCLCCNSACAYHEHESVEEWEATCGLDEYSEMPPYLLSKSSPETASSR</sequence>
<dbReference type="Proteomes" id="UP000309076">
    <property type="component" value="Unassembled WGS sequence"/>
</dbReference>
<dbReference type="InterPro" id="IPR011333">
    <property type="entry name" value="SKP1/BTB/POZ_sf"/>
</dbReference>
<organism evidence="2 3">
    <name type="scientific">Aureobasidium pullulans</name>
    <name type="common">Black yeast</name>
    <name type="synonym">Pullularia pullulans</name>
    <dbReference type="NCBI Taxonomy" id="5580"/>
    <lineage>
        <taxon>Eukaryota</taxon>
        <taxon>Fungi</taxon>
        <taxon>Dikarya</taxon>
        <taxon>Ascomycota</taxon>
        <taxon>Pezizomycotina</taxon>
        <taxon>Dothideomycetes</taxon>
        <taxon>Dothideomycetidae</taxon>
        <taxon>Dothideales</taxon>
        <taxon>Saccotheciaceae</taxon>
        <taxon>Aureobasidium</taxon>
    </lineage>
</organism>
<reference evidence="2 3" key="1">
    <citation type="submission" date="2018-10" db="EMBL/GenBank/DDBJ databases">
        <title>Fifty Aureobasidium pullulans genomes reveal a recombining polyextremotolerant generalist.</title>
        <authorList>
            <person name="Gostincar C."/>
            <person name="Turk M."/>
            <person name="Zajc J."/>
            <person name="Gunde-Cimerman N."/>
        </authorList>
    </citation>
    <scope>NUCLEOTIDE SEQUENCE [LARGE SCALE GENOMIC DNA]</scope>
    <source>
        <strain evidence="2 3">EXF-10796</strain>
    </source>
</reference>
<name>A0AB74ISR4_AURPU</name>
<comment type="caution">
    <text evidence="2">The sequence shown here is derived from an EMBL/GenBank/DDBJ whole genome shotgun (WGS) entry which is preliminary data.</text>
</comment>
<evidence type="ECO:0000313" key="2">
    <source>
        <dbReference type="EMBL" id="THW40005.1"/>
    </source>
</evidence>
<dbReference type="Gene3D" id="3.30.710.10">
    <property type="entry name" value="Potassium Channel Kv1.1, Chain A"/>
    <property type="match status" value="1"/>
</dbReference>
<dbReference type="AlphaFoldDB" id="A0AB74ISR4"/>
<dbReference type="Pfam" id="PF00651">
    <property type="entry name" value="BTB"/>
    <property type="match status" value="1"/>
</dbReference>
<dbReference type="InterPro" id="IPR000210">
    <property type="entry name" value="BTB/POZ_dom"/>
</dbReference>